<evidence type="ECO:0000313" key="2">
    <source>
        <dbReference type="Proteomes" id="UP000327179"/>
    </source>
</evidence>
<gene>
    <name evidence="1" type="ORF">FXN65_27510</name>
</gene>
<keyword evidence="2" id="KW-1185">Reference proteome</keyword>
<name>A0A5J6QWA9_9GAMM</name>
<dbReference type="RefSeq" id="WP_151138510.1">
    <property type="nucleotide sequence ID" value="NZ_CP043311.1"/>
</dbReference>
<dbReference type="CDD" id="cd02947">
    <property type="entry name" value="TRX_family"/>
    <property type="match status" value="1"/>
</dbReference>
<dbReference type="SUPFAM" id="SSF52833">
    <property type="entry name" value="Thioredoxin-like"/>
    <property type="match status" value="1"/>
</dbReference>
<reference evidence="1 2" key="1">
    <citation type="submission" date="2019-08" db="EMBL/GenBank/DDBJ databases">
        <title>Whole-genome Sequencing of e-waste polymer degrading bacterium Pseudomonas sp. strain PE08.</title>
        <authorList>
            <person name="Kirdat K."/>
            <person name="Debbarma P."/>
            <person name="Narawade N."/>
            <person name="Suyal D."/>
            <person name="Thorat V."/>
            <person name="Shouche Y."/>
            <person name="Goel R."/>
            <person name="Yadav A."/>
        </authorList>
    </citation>
    <scope>NUCLEOTIDE SEQUENCE [LARGE SCALE GENOMIC DNA]</scope>
    <source>
        <strain evidence="1 2">PE08</strain>
    </source>
</reference>
<dbReference type="InterPro" id="IPR036249">
    <property type="entry name" value="Thioredoxin-like_sf"/>
</dbReference>
<proteinExistence type="predicted"/>
<protein>
    <submittedName>
        <fullName evidence="1">Thioredoxin family protein</fullName>
    </submittedName>
</protein>
<organism evidence="1 2">
    <name type="scientific">Metapseudomonas lalkuanensis</name>
    <dbReference type="NCBI Taxonomy" id="2604832"/>
    <lineage>
        <taxon>Bacteria</taxon>
        <taxon>Pseudomonadati</taxon>
        <taxon>Pseudomonadota</taxon>
        <taxon>Gammaproteobacteria</taxon>
        <taxon>Pseudomonadales</taxon>
        <taxon>Pseudomonadaceae</taxon>
        <taxon>Metapseudomonas</taxon>
    </lineage>
</organism>
<dbReference type="Proteomes" id="UP000327179">
    <property type="component" value="Chromosome"/>
</dbReference>
<dbReference type="AlphaFoldDB" id="A0A5J6QWA9"/>
<sequence length="124" mass="14321">MSNAVEFFQRFPIQRVRASIIDDVLASERQKLVLLYLWQDDCPLCDVAKHDLLRTQERCQWPQVRWLHDEVDEDPALALRYGLHGVPTFVALYHGRPLGRITSWPGSGPFIDAIERLLVRQGLA</sequence>
<evidence type="ECO:0000313" key="1">
    <source>
        <dbReference type="EMBL" id="QEY65631.1"/>
    </source>
</evidence>
<dbReference type="KEGG" id="plal:FXN65_27510"/>
<dbReference type="Gene3D" id="3.40.30.10">
    <property type="entry name" value="Glutaredoxin"/>
    <property type="match status" value="1"/>
</dbReference>
<dbReference type="EMBL" id="CP043311">
    <property type="protein sequence ID" value="QEY65631.1"/>
    <property type="molecule type" value="Genomic_DNA"/>
</dbReference>
<accession>A0A5J6QWA9</accession>